<dbReference type="AlphaFoldDB" id="A0AAU7JF64"/>
<feature type="domain" description="Methyl-accepting transducer" evidence="5">
    <location>
        <begin position="423"/>
        <end position="652"/>
    </location>
</feature>
<dbReference type="InterPro" id="IPR004089">
    <property type="entry name" value="MCPsignal_dom"/>
</dbReference>
<proteinExistence type="inferred from homology"/>
<feature type="transmembrane region" description="Helical" evidence="4">
    <location>
        <begin position="12"/>
        <end position="31"/>
    </location>
</feature>
<dbReference type="PROSITE" id="PS50885">
    <property type="entry name" value="HAMP"/>
    <property type="match status" value="1"/>
</dbReference>
<dbReference type="EMBL" id="CP157484">
    <property type="protein sequence ID" value="XBO39017.1"/>
    <property type="molecule type" value="Genomic_DNA"/>
</dbReference>
<sequence>MLFRSLSAKLISVMLIATSVALVALVGGTLIRVERGLSEQSQELARLSVAKLAETLRAEANLSKARLDTLQRDAARRLGVVAQRVDIFRAIQSRNVVAMSEPLDAAVRAANLDMIAVIDLKSRVIGTSSKRADLVQMDQALRASPVLARVSSIMASNDRSMPTTWQDLVWIEADMAAKLDIGSTSVLTMAFVEPVFDDFGETVAALVGLRSIKPSEAVLEDFARLTGSAVLIQVGGEAVSVSGAPNVGLRLRRMPETTLLESESGRFVANCVDIMKDVRVCALAPRGEVYALRDQTVRIGEAHAADLKAWLVAAGLLALGLVGGLALMVSRRVSRAISQITGAVVAVAQGDWRAEVTGSERRDEIGAIARAVLLLQHSMEERDKLRSDVAGAEAVRRRSAALDAAIQRFDATMRSVLRSVQDCVSSMNASAQGLDGISRHAKDEASSTVRASKQTTSSVMVVDAATGQLSTAIRSVSDKVSLAAEVIVRGNDTALVATRKVGGLLEAASQIGAVVRMIEGIAAQTNLLALNATIEAARAGEAGRGFAVVANEVKALAGETGKATEVIAGKVAAIQEATNDAVRSIDMIAQSFSDVLAETTTIRHVVADQSQATEQIAESVSSAFEGTGALCASVENLSSTVENARDATVDMVAMAARMAEEAKQMDIAVKSFLTEVAAA</sequence>
<evidence type="ECO:0000256" key="2">
    <source>
        <dbReference type="ARBA" id="ARBA00029447"/>
    </source>
</evidence>
<dbReference type="SUPFAM" id="SSF158472">
    <property type="entry name" value="HAMP domain-like"/>
    <property type="match status" value="1"/>
</dbReference>
<dbReference type="PANTHER" id="PTHR32089:SF112">
    <property type="entry name" value="LYSOZYME-LIKE PROTEIN-RELATED"/>
    <property type="match status" value="1"/>
</dbReference>
<dbReference type="Pfam" id="PF00015">
    <property type="entry name" value="MCPsignal"/>
    <property type="match status" value="1"/>
</dbReference>
<evidence type="ECO:0000256" key="3">
    <source>
        <dbReference type="PROSITE-ProRule" id="PRU00284"/>
    </source>
</evidence>
<accession>A0AAU7JF64</accession>
<dbReference type="GO" id="GO:0007165">
    <property type="term" value="P:signal transduction"/>
    <property type="evidence" value="ECO:0007669"/>
    <property type="project" value="UniProtKB-KW"/>
</dbReference>
<dbReference type="SMART" id="SM00304">
    <property type="entry name" value="HAMP"/>
    <property type="match status" value="1"/>
</dbReference>
<dbReference type="Gene3D" id="1.10.287.950">
    <property type="entry name" value="Methyl-accepting chemotaxis protein"/>
    <property type="match status" value="1"/>
</dbReference>
<evidence type="ECO:0000256" key="1">
    <source>
        <dbReference type="ARBA" id="ARBA00023224"/>
    </source>
</evidence>
<evidence type="ECO:0000256" key="4">
    <source>
        <dbReference type="SAM" id="Phobius"/>
    </source>
</evidence>
<feature type="transmembrane region" description="Helical" evidence="4">
    <location>
        <begin position="309"/>
        <end position="329"/>
    </location>
</feature>
<dbReference type="RefSeq" id="WP_406855855.1">
    <property type="nucleotide sequence ID" value="NZ_CP157484.1"/>
</dbReference>
<organism evidence="7">
    <name type="scientific">Alsobacter sp. KACC 23698</name>
    <dbReference type="NCBI Taxonomy" id="3149229"/>
    <lineage>
        <taxon>Bacteria</taxon>
        <taxon>Pseudomonadati</taxon>
        <taxon>Pseudomonadota</taxon>
        <taxon>Alphaproteobacteria</taxon>
        <taxon>Hyphomicrobiales</taxon>
        <taxon>Alsobacteraceae</taxon>
        <taxon>Alsobacter</taxon>
    </lineage>
</organism>
<keyword evidence="4" id="KW-1133">Transmembrane helix</keyword>
<dbReference type="Pfam" id="PF00672">
    <property type="entry name" value="HAMP"/>
    <property type="match status" value="1"/>
</dbReference>
<dbReference type="SUPFAM" id="SSF58104">
    <property type="entry name" value="Methyl-accepting chemotaxis protein (MCP) signaling domain"/>
    <property type="match status" value="1"/>
</dbReference>
<feature type="domain" description="HAMP" evidence="6">
    <location>
        <begin position="331"/>
        <end position="384"/>
    </location>
</feature>
<keyword evidence="4" id="KW-0812">Transmembrane</keyword>
<evidence type="ECO:0000259" key="5">
    <source>
        <dbReference type="PROSITE" id="PS50111"/>
    </source>
</evidence>
<protein>
    <submittedName>
        <fullName evidence="7">Methyl-accepting chemotaxis protein</fullName>
    </submittedName>
</protein>
<dbReference type="PANTHER" id="PTHR32089">
    <property type="entry name" value="METHYL-ACCEPTING CHEMOTAXIS PROTEIN MCPB"/>
    <property type="match status" value="1"/>
</dbReference>
<name>A0AAU7JF64_9HYPH</name>
<evidence type="ECO:0000259" key="6">
    <source>
        <dbReference type="PROSITE" id="PS50885"/>
    </source>
</evidence>
<gene>
    <name evidence="7" type="ORF">ABEG18_25615</name>
</gene>
<dbReference type="GO" id="GO:0016020">
    <property type="term" value="C:membrane"/>
    <property type="evidence" value="ECO:0007669"/>
    <property type="project" value="InterPro"/>
</dbReference>
<dbReference type="Gene3D" id="6.10.340.10">
    <property type="match status" value="1"/>
</dbReference>
<keyword evidence="4" id="KW-0472">Membrane</keyword>
<evidence type="ECO:0000313" key="7">
    <source>
        <dbReference type="EMBL" id="XBO39017.1"/>
    </source>
</evidence>
<dbReference type="PROSITE" id="PS50111">
    <property type="entry name" value="CHEMOTAXIS_TRANSDUC_2"/>
    <property type="match status" value="1"/>
</dbReference>
<dbReference type="InterPro" id="IPR003660">
    <property type="entry name" value="HAMP_dom"/>
</dbReference>
<dbReference type="SMART" id="SM00283">
    <property type="entry name" value="MA"/>
    <property type="match status" value="1"/>
</dbReference>
<keyword evidence="1 3" id="KW-0807">Transducer</keyword>
<reference evidence="7" key="1">
    <citation type="submission" date="2024-05" db="EMBL/GenBank/DDBJ databases">
        <authorList>
            <person name="Kim S."/>
            <person name="Heo J."/>
            <person name="Choi H."/>
            <person name="Choi Y."/>
            <person name="Kwon S.-W."/>
            <person name="Kim Y."/>
        </authorList>
    </citation>
    <scope>NUCLEOTIDE SEQUENCE</scope>
    <source>
        <strain evidence="7">KACC 23698</strain>
    </source>
</reference>
<comment type="similarity">
    <text evidence="2">Belongs to the methyl-accepting chemotaxis (MCP) protein family.</text>
</comment>